<gene>
    <name evidence="1" type="ORF">PCANC_16372</name>
</gene>
<accession>A0A2N5U8A7</accession>
<comment type="caution">
    <text evidence="1">The sequence shown here is derived from an EMBL/GenBank/DDBJ whole genome shotgun (WGS) entry which is preliminary data.</text>
</comment>
<dbReference type="EMBL" id="PGCJ01000287">
    <property type="protein sequence ID" value="PLW33980.1"/>
    <property type="molecule type" value="Genomic_DNA"/>
</dbReference>
<protein>
    <submittedName>
        <fullName evidence="1">Uncharacterized protein</fullName>
    </submittedName>
</protein>
<evidence type="ECO:0000313" key="1">
    <source>
        <dbReference type="EMBL" id="PLW33980.1"/>
    </source>
</evidence>
<reference evidence="1 2" key="1">
    <citation type="submission" date="2017-11" db="EMBL/GenBank/DDBJ databases">
        <title>De novo assembly and phasing of dikaryotic genomes from two isolates of Puccinia coronata f. sp. avenae, the causal agent of oat crown rust.</title>
        <authorList>
            <person name="Miller M.E."/>
            <person name="Zhang Y."/>
            <person name="Omidvar V."/>
            <person name="Sperschneider J."/>
            <person name="Schwessinger B."/>
            <person name="Raley C."/>
            <person name="Palmer J.M."/>
            <person name="Garnica D."/>
            <person name="Upadhyaya N."/>
            <person name="Rathjen J."/>
            <person name="Taylor J.M."/>
            <person name="Park R.F."/>
            <person name="Dodds P.N."/>
            <person name="Hirsch C.D."/>
            <person name="Kianian S.F."/>
            <person name="Figueroa M."/>
        </authorList>
    </citation>
    <scope>NUCLEOTIDE SEQUENCE [LARGE SCALE GENOMIC DNA]</scope>
    <source>
        <strain evidence="1">12NC29</strain>
    </source>
</reference>
<organism evidence="1 2">
    <name type="scientific">Puccinia coronata f. sp. avenae</name>
    <dbReference type="NCBI Taxonomy" id="200324"/>
    <lineage>
        <taxon>Eukaryota</taxon>
        <taxon>Fungi</taxon>
        <taxon>Dikarya</taxon>
        <taxon>Basidiomycota</taxon>
        <taxon>Pucciniomycotina</taxon>
        <taxon>Pucciniomycetes</taxon>
        <taxon>Pucciniales</taxon>
        <taxon>Pucciniaceae</taxon>
        <taxon>Puccinia</taxon>
    </lineage>
</organism>
<dbReference type="Proteomes" id="UP000235388">
    <property type="component" value="Unassembled WGS sequence"/>
</dbReference>
<name>A0A2N5U8A7_9BASI</name>
<proteinExistence type="predicted"/>
<keyword evidence="2" id="KW-1185">Reference proteome</keyword>
<dbReference type="AlphaFoldDB" id="A0A2N5U8A7"/>
<sequence>MADTLYRLAGTARGARALGLAAAQAGGLRLDMATLLWRLALQGAPATPGLPGPPKREECV</sequence>
<evidence type="ECO:0000313" key="2">
    <source>
        <dbReference type="Proteomes" id="UP000235388"/>
    </source>
</evidence>